<evidence type="ECO:0000256" key="1">
    <source>
        <dbReference type="ARBA" id="ARBA00022617"/>
    </source>
</evidence>
<evidence type="ECO:0000256" key="6">
    <source>
        <dbReference type="SAM" id="Phobius"/>
    </source>
</evidence>
<dbReference type="Pfam" id="PF00034">
    <property type="entry name" value="Cytochrom_C"/>
    <property type="match status" value="1"/>
</dbReference>
<evidence type="ECO:0000256" key="5">
    <source>
        <dbReference type="SAM" id="MobiDB-lite"/>
    </source>
</evidence>
<gene>
    <name evidence="8" type="primary">cycA_1</name>
    <name evidence="8" type="ORF">Poly30_36430</name>
</gene>
<dbReference type="OrthoDB" id="9809720at2"/>
<keyword evidence="6" id="KW-0472">Membrane</keyword>
<dbReference type="RefSeq" id="WP_145200187.1">
    <property type="nucleotide sequence ID" value="NZ_CP036434.1"/>
</dbReference>
<feature type="transmembrane region" description="Helical" evidence="6">
    <location>
        <begin position="53"/>
        <end position="72"/>
    </location>
</feature>
<dbReference type="GO" id="GO:0046872">
    <property type="term" value="F:metal ion binding"/>
    <property type="evidence" value="ECO:0007669"/>
    <property type="project" value="UniProtKB-KW"/>
</dbReference>
<evidence type="ECO:0000313" key="8">
    <source>
        <dbReference type="EMBL" id="QDV08107.1"/>
    </source>
</evidence>
<feature type="domain" description="Cytochrome c" evidence="7">
    <location>
        <begin position="107"/>
        <end position="195"/>
    </location>
</feature>
<dbReference type="PANTHER" id="PTHR35008:SF8">
    <property type="entry name" value="ALCOHOL DEHYDROGENASE CYTOCHROME C SUBUNIT"/>
    <property type="match status" value="1"/>
</dbReference>
<accession>A0A518EVJ8</accession>
<evidence type="ECO:0000256" key="2">
    <source>
        <dbReference type="ARBA" id="ARBA00022723"/>
    </source>
</evidence>
<dbReference type="InterPro" id="IPR009056">
    <property type="entry name" value="Cyt_c-like_dom"/>
</dbReference>
<feature type="region of interest" description="Disordered" evidence="5">
    <location>
        <begin position="1"/>
        <end position="31"/>
    </location>
</feature>
<dbReference type="Gene3D" id="1.10.760.10">
    <property type="entry name" value="Cytochrome c-like domain"/>
    <property type="match status" value="1"/>
</dbReference>
<keyword evidence="9" id="KW-1185">Reference proteome</keyword>
<keyword evidence="1 4" id="KW-0349">Heme</keyword>
<evidence type="ECO:0000259" key="7">
    <source>
        <dbReference type="PROSITE" id="PS51007"/>
    </source>
</evidence>
<name>A0A518EVJ8_9BACT</name>
<evidence type="ECO:0000313" key="9">
    <source>
        <dbReference type="Proteomes" id="UP000320390"/>
    </source>
</evidence>
<proteinExistence type="predicted"/>
<sequence>MSAPSPADRADPAPETGRFSAYEQPSGESPDIQEIHRAVLREQFEPSEGQQRVPLALFMGFLFLAMWAGYYLSEFDGNFQANVYDGPDAFRTMDMSNAGPRKERVVDPVLLGKRLFNACTACHQTSGEGIPGQYPPLRGSEWVAGDPRILARILLGGLQGPVTVLGKSYNAEMPAWNQWSDRDISAVLTYIRQAWGNGEPPVSEATISAVRAEVGARSNAFTAVELQELELPDVTALPASEEGEGDGER</sequence>
<keyword evidence="6" id="KW-0812">Transmembrane</keyword>
<reference evidence="8 9" key="1">
    <citation type="submission" date="2019-02" db="EMBL/GenBank/DDBJ databases">
        <title>Deep-cultivation of Planctomycetes and their phenomic and genomic characterization uncovers novel biology.</title>
        <authorList>
            <person name="Wiegand S."/>
            <person name="Jogler M."/>
            <person name="Boedeker C."/>
            <person name="Pinto D."/>
            <person name="Vollmers J."/>
            <person name="Rivas-Marin E."/>
            <person name="Kohn T."/>
            <person name="Peeters S.H."/>
            <person name="Heuer A."/>
            <person name="Rast P."/>
            <person name="Oberbeckmann S."/>
            <person name="Bunk B."/>
            <person name="Jeske O."/>
            <person name="Meyerdierks A."/>
            <person name="Storesund J.E."/>
            <person name="Kallscheuer N."/>
            <person name="Luecker S."/>
            <person name="Lage O.M."/>
            <person name="Pohl T."/>
            <person name="Merkel B.J."/>
            <person name="Hornburger P."/>
            <person name="Mueller R.-W."/>
            <person name="Bruemmer F."/>
            <person name="Labrenz M."/>
            <person name="Spormann A.M."/>
            <person name="Op den Camp H."/>
            <person name="Overmann J."/>
            <person name="Amann R."/>
            <person name="Jetten M.S.M."/>
            <person name="Mascher T."/>
            <person name="Medema M.H."/>
            <person name="Devos D.P."/>
            <person name="Kaster A.-K."/>
            <person name="Ovreas L."/>
            <person name="Rohde M."/>
            <person name="Galperin M.Y."/>
            <person name="Jogler C."/>
        </authorList>
    </citation>
    <scope>NUCLEOTIDE SEQUENCE [LARGE SCALE GENOMIC DNA]</scope>
    <source>
        <strain evidence="8 9">Poly30</strain>
    </source>
</reference>
<dbReference type="GO" id="GO:0020037">
    <property type="term" value="F:heme binding"/>
    <property type="evidence" value="ECO:0007669"/>
    <property type="project" value="InterPro"/>
</dbReference>
<evidence type="ECO:0000256" key="3">
    <source>
        <dbReference type="ARBA" id="ARBA00023004"/>
    </source>
</evidence>
<dbReference type="InterPro" id="IPR051459">
    <property type="entry name" value="Cytochrome_c-type_DH"/>
</dbReference>
<dbReference type="Proteomes" id="UP000320390">
    <property type="component" value="Chromosome"/>
</dbReference>
<dbReference type="GO" id="GO:0009055">
    <property type="term" value="F:electron transfer activity"/>
    <property type="evidence" value="ECO:0007669"/>
    <property type="project" value="InterPro"/>
</dbReference>
<keyword evidence="3 4" id="KW-0408">Iron</keyword>
<dbReference type="AlphaFoldDB" id="A0A518EVJ8"/>
<dbReference type="EMBL" id="CP036434">
    <property type="protein sequence ID" value="QDV08107.1"/>
    <property type="molecule type" value="Genomic_DNA"/>
</dbReference>
<organism evidence="8 9">
    <name type="scientific">Saltatorellus ferox</name>
    <dbReference type="NCBI Taxonomy" id="2528018"/>
    <lineage>
        <taxon>Bacteria</taxon>
        <taxon>Pseudomonadati</taxon>
        <taxon>Planctomycetota</taxon>
        <taxon>Planctomycetia</taxon>
        <taxon>Planctomycetia incertae sedis</taxon>
        <taxon>Saltatorellus</taxon>
    </lineage>
</organism>
<dbReference type="PROSITE" id="PS51007">
    <property type="entry name" value="CYTC"/>
    <property type="match status" value="1"/>
</dbReference>
<dbReference type="PANTHER" id="PTHR35008">
    <property type="entry name" value="BLL4482 PROTEIN-RELATED"/>
    <property type="match status" value="1"/>
</dbReference>
<protein>
    <submittedName>
        <fullName evidence="8">Cytochrome c-552</fullName>
    </submittedName>
</protein>
<evidence type="ECO:0000256" key="4">
    <source>
        <dbReference type="PROSITE-ProRule" id="PRU00433"/>
    </source>
</evidence>
<dbReference type="SUPFAM" id="SSF46626">
    <property type="entry name" value="Cytochrome c"/>
    <property type="match status" value="1"/>
</dbReference>
<keyword evidence="6" id="KW-1133">Transmembrane helix</keyword>
<dbReference type="InterPro" id="IPR036909">
    <property type="entry name" value="Cyt_c-like_dom_sf"/>
</dbReference>
<keyword evidence="2 4" id="KW-0479">Metal-binding</keyword>